<evidence type="ECO:0000259" key="1">
    <source>
        <dbReference type="Pfam" id="PF14033"/>
    </source>
</evidence>
<keyword evidence="3" id="KW-1185">Reference proteome</keyword>
<dbReference type="AlphaFoldDB" id="A0A6G1IYY3"/>
<proteinExistence type="predicted"/>
<dbReference type="OrthoDB" id="415532at2759"/>
<dbReference type="Pfam" id="PF14033">
    <property type="entry name" value="DUF4246"/>
    <property type="match status" value="1"/>
</dbReference>
<organism evidence="2 3">
    <name type="scientific">Lentithecium fluviatile CBS 122367</name>
    <dbReference type="NCBI Taxonomy" id="1168545"/>
    <lineage>
        <taxon>Eukaryota</taxon>
        <taxon>Fungi</taxon>
        <taxon>Dikarya</taxon>
        <taxon>Ascomycota</taxon>
        <taxon>Pezizomycotina</taxon>
        <taxon>Dothideomycetes</taxon>
        <taxon>Pleosporomycetidae</taxon>
        <taxon>Pleosporales</taxon>
        <taxon>Massarineae</taxon>
        <taxon>Lentitheciaceae</taxon>
        <taxon>Lentithecium</taxon>
    </lineage>
</organism>
<gene>
    <name evidence="2" type="ORF">K458DRAFT_45137</name>
</gene>
<sequence>MFTYCIQEIRAKATLYEKFSIIPVFDASECILKSDSAIPHELKEELRSAVSRLEDVPENHKDWHPGSDGKVLDLVFPSLFPLVYGRSRILPSSIVDLESCLQNIGQGQIIPVPPDGGYAEYKSFFSICFQWLPCNVSFPDSSAQTDSYINNLHPRDHRGLYHVIEKIIDRAVPFWNIVCEIHYMGRIKMYSRIALPMADYTNETLGEDEMRKIKEDEENETTRIIDKGTPFVFDKLHLKSEDIEDKFAFLGGGERKVQVIVKLANIMLTPDKPNYDGGSWHIEGQLNEHIVSTAIYYYDNHNITDSRLQFQTKVDDEGLTMDGSYRHEDVDRHSLSEVFGLDMDTEFVMELGSILTREDRFIVFPNGFQHCVSPFKLADPTKPGHRKILAMFLVAPKDPVISTANVPPQRKDWWQREVGTNKGTRLGALPAELLDLVFEGVGEFPMSLQEAKKIRGELMKERSLMDQEIDDHLTYDTFNLCEH</sequence>
<dbReference type="PANTHER" id="PTHR33119:SF1">
    <property type="entry name" value="FE2OG DIOXYGENASE DOMAIN-CONTAINING PROTEIN"/>
    <property type="match status" value="1"/>
</dbReference>
<dbReference type="EMBL" id="MU005584">
    <property type="protein sequence ID" value="KAF2683338.1"/>
    <property type="molecule type" value="Genomic_DNA"/>
</dbReference>
<reference evidence="2" key="1">
    <citation type="journal article" date="2020" name="Stud. Mycol.">
        <title>101 Dothideomycetes genomes: a test case for predicting lifestyles and emergence of pathogens.</title>
        <authorList>
            <person name="Haridas S."/>
            <person name="Albert R."/>
            <person name="Binder M."/>
            <person name="Bloem J."/>
            <person name="Labutti K."/>
            <person name="Salamov A."/>
            <person name="Andreopoulos B."/>
            <person name="Baker S."/>
            <person name="Barry K."/>
            <person name="Bills G."/>
            <person name="Bluhm B."/>
            <person name="Cannon C."/>
            <person name="Castanera R."/>
            <person name="Culley D."/>
            <person name="Daum C."/>
            <person name="Ezra D."/>
            <person name="Gonzalez J."/>
            <person name="Henrissat B."/>
            <person name="Kuo A."/>
            <person name="Liang C."/>
            <person name="Lipzen A."/>
            <person name="Lutzoni F."/>
            <person name="Magnuson J."/>
            <person name="Mondo S."/>
            <person name="Nolan M."/>
            <person name="Ohm R."/>
            <person name="Pangilinan J."/>
            <person name="Park H.-J."/>
            <person name="Ramirez L."/>
            <person name="Alfaro M."/>
            <person name="Sun H."/>
            <person name="Tritt A."/>
            <person name="Yoshinaga Y."/>
            <person name="Zwiers L.-H."/>
            <person name="Turgeon B."/>
            <person name="Goodwin S."/>
            <person name="Spatafora J."/>
            <person name="Crous P."/>
            <person name="Grigoriev I."/>
        </authorList>
    </citation>
    <scope>NUCLEOTIDE SEQUENCE</scope>
    <source>
        <strain evidence="2">CBS 122367</strain>
    </source>
</reference>
<dbReference type="InterPro" id="IPR025340">
    <property type="entry name" value="DUF4246"/>
</dbReference>
<dbReference type="Proteomes" id="UP000799291">
    <property type="component" value="Unassembled WGS sequence"/>
</dbReference>
<protein>
    <recommendedName>
        <fullName evidence="1">DUF4246 domain-containing protein</fullName>
    </recommendedName>
</protein>
<evidence type="ECO:0000313" key="2">
    <source>
        <dbReference type="EMBL" id="KAF2683338.1"/>
    </source>
</evidence>
<accession>A0A6G1IYY3</accession>
<evidence type="ECO:0000313" key="3">
    <source>
        <dbReference type="Proteomes" id="UP000799291"/>
    </source>
</evidence>
<dbReference type="InterPro" id="IPR049192">
    <property type="entry name" value="DUF4246_C"/>
</dbReference>
<dbReference type="PANTHER" id="PTHR33119">
    <property type="entry name" value="IFI3P"/>
    <property type="match status" value="1"/>
</dbReference>
<name>A0A6G1IYY3_9PLEO</name>
<feature type="domain" description="DUF4246" evidence="1">
    <location>
        <begin position="1"/>
        <end position="416"/>
    </location>
</feature>